<proteinExistence type="predicted"/>
<evidence type="ECO:0008006" key="3">
    <source>
        <dbReference type="Google" id="ProtNLM"/>
    </source>
</evidence>
<sequence length="238" mass="25472">MEKKESGAAEAAGVGAGGVAAGNPDNPAPVSVPQTIVIHCPSCSERTHEQLSTWKKMATYLLPSMIAAVSAVVGVLVGQKMNASSEADKVIREKLESAYVGVLALPDLAMDMHMAALTPLSGGDVRLTMARYQALQDRYQSAINNVAMVSDLYEPRLGSEILKAVDCSRRLMQNSSNLYILSTAKSGQQTVPIPSHINPQVALTFEEARDSTVELRTECEKEDGALKKNIASAMRGHF</sequence>
<protein>
    <recommendedName>
        <fullName evidence="3">Transmembrane protein</fullName>
    </recommendedName>
</protein>
<name>A0ABW0JEB9_9BURK</name>
<dbReference type="RefSeq" id="WP_377714524.1">
    <property type="nucleotide sequence ID" value="NZ_JBHSMP010000032.1"/>
</dbReference>
<evidence type="ECO:0000313" key="1">
    <source>
        <dbReference type="EMBL" id="MFC5431368.1"/>
    </source>
</evidence>
<accession>A0ABW0JEB9</accession>
<keyword evidence="2" id="KW-1185">Reference proteome</keyword>
<evidence type="ECO:0000313" key="2">
    <source>
        <dbReference type="Proteomes" id="UP001596103"/>
    </source>
</evidence>
<organism evidence="1 2">
    <name type="scientific">Paraburkholderia denitrificans</name>
    <dbReference type="NCBI Taxonomy" id="694025"/>
    <lineage>
        <taxon>Bacteria</taxon>
        <taxon>Pseudomonadati</taxon>
        <taxon>Pseudomonadota</taxon>
        <taxon>Betaproteobacteria</taxon>
        <taxon>Burkholderiales</taxon>
        <taxon>Burkholderiaceae</taxon>
        <taxon>Paraburkholderia</taxon>
    </lineage>
</organism>
<dbReference type="Proteomes" id="UP001596103">
    <property type="component" value="Unassembled WGS sequence"/>
</dbReference>
<dbReference type="EMBL" id="JBHSMP010000032">
    <property type="protein sequence ID" value="MFC5431368.1"/>
    <property type="molecule type" value="Genomic_DNA"/>
</dbReference>
<comment type="caution">
    <text evidence="1">The sequence shown here is derived from an EMBL/GenBank/DDBJ whole genome shotgun (WGS) entry which is preliminary data.</text>
</comment>
<gene>
    <name evidence="1" type="ORF">ACFPTO_21565</name>
</gene>
<reference evidence="2" key="1">
    <citation type="journal article" date="2019" name="Int. J. Syst. Evol. Microbiol.">
        <title>The Global Catalogue of Microorganisms (GCM) 10K type strain sequencing project: providing services to taxonomists for standard genome sequencing and annotation.</title>
        <authorList>
            <consortium name="The Broad Institute Genomics Platform"/>
            <consortium name="The Broad Institute Genome Sequencing Center for Infectious Disease"/>
            <person name="Wu L."/>
            <person name="Ma J."/>
        </authorList>
    </citation>
    <scope>NUCLEOTIDE SEQUENCE [LARGE SCALE GENOMIC DNA]</scope>
    <source>
        <strain evidence="2">CCUG 56042</strain>
    </source>
</reference>